<keyword evidence="5" id="KW-0479">Metal-binding</keyword>
<dbReference type="Pfam" id="PF03368">
    <property type="entry name" value="Dicer_dimer"/>
    <property type="match status" value="1"/>
</dbReference>
<dbReference type="SMART" id="SM00490">
    <property type="entry name" value="HELICc"/>
    <property type="match status" value="1"/>
</dbReference>
<evidence type="ECO:0000259" key="27">
    <source>
        <dbReference type="PROSITE" id="PS51327"/>
    </source>
</evidence>
<evidence type="ECO:0000256" key="2">
    <source>
        <dbReference type="ARBA" id="ARBA00001946"/>
    </source>
</evidence>
<dbReference type="InterPro" id="IPR001650">
    <property type="entry name" value="Helicase_C-like"/>
</dbReference>
<dbReference type="Pfam" id="PF14709">
    <property type="entry name" value="DND1_DSRM"/>
    <property type="match status" value="1"/>
</dbReference>
<dbReference type="FunFam" id="3.40.50.300:FF:000420">
    <property type="entry name" value="Endoribonuclease dicer-like 1"/>
    <property type="match status" value="1"/>
</dbReference>
<dbReference type="InterPro" id="IPR005034">
    <property type="entry name" value="Dicer_dimerisation"/>
</dbReference>
<evidence type="ECO:0000256" key="1">
    <source>
        <dbReference type="ARBA" id="ARBA00001936"/>
    </source>
</evidence>
<dbReference type="PROSITE" id="PS50137">
    <property type="entry name" value="DS_RBD"/>
    <property type="match status" value="2"/>
</dbReference>
<keyword evidence="7" id="KW-0547">Nucleotide-binding</keyword>
<feature type="compositionally biased region" description="Basic and acidic residues" evidence="21">
    <location>
        <begin position="1863"/>
        <end position="1878"/>
    </location>
</feature>
<feature type="domain" description="RNase III" evidence="23">
    <location>
        <begin position="1626"/>
        <end position="1774"/>
    </location>
</feature>
<dbReference type="FunFam" id="1.10.1520.10:FF:000007">
    <property type="entry name" value="Endoribonuclease dicer-like protein"/>
    <property type="match status" value="1"/>
</dbReference>
<dbReference type="GO" id="GO:0016787">
    <property type="term" value="F:hydrolase activity"/>
    <property type="evidence" value="ECO:0007669"/>
    <property type="project" value="UniProtKB-KW"/>
</dbReference>
<dbReference type="InterPro" id="IPR011907">
    <property type="entry name" value="RNase_III"/>
</dbReference>
<dbReference type="CDD" id="cd18802">
    <property type="entry name" value="SF2_C_dicer"/>
    <property type="match status" value="1"/>
</dbReference>
<evidence type="ECO:0000256" key="20">
    <source>
        <dbReference type="PROSITE-ProRule" id="PRU00657"/>
    </source>
</evidence>
<evidence type="ECO:0000313" key="29">
    <source>
        <dbReference type="Proteomes" id="UP001630127"/>
    </source>
</evidence>
<feature type="region of interest" description="Disordered" evidence="21">
    <location>
        <begin position="128"/>
        <end position="147"/>
    </location>
</feature>
<evidence type="ECO:0000256" key="16">
    <source>
        <dbReference type="ARBA" id="ARBA00023242"/>
    </source>
</evidence>
<dbReference type="Pfam" id="PF00270">
    <property type="entry name" value="DEAD"/>
    <property type="match status" value="1"/>
</dbReference>
<feature type="domain" description="DRBM" evidence="22">
    <location>
        <begin position="1800"/>
        <end position="1863"/>
    </location>
</feature>
<feature type="domain" description="PAZ" evidence="24">
    <location>
        <begin position="1247"/>
        <end position="1380"/>
    </location>
</feature>
<feature type="domain" description="DRBM" evidence="22">
    <location>
        <begin position="1887"/>
        <end position="1962"/>
    </location>
</feature>
<evidence type="ECO:0000256" key="9">
    <source>
        <dbReference type="ARBA" id="ARBA00022801"/>
    </source>
</evidence>
<dbReference type="SUPFAM" id="SSF52540">
    <property type="entry name" value="P-loop containing nucleoside triphosphate hydrolases"/>
    <property type="match status" value="1"/>
</dbReference>
<feature type="region of interest" description="Disordered" evidence="21">
    <location>
        <begin position="1863"/>
        <end position="1885"/>
    </location>
</feature>
<evidence type="ECO:0000256" key="11">
    <source>
        <dbReference type="ARBA" id="ARBA00022840"/>
    </source>
</evidence>
<dbReference type="FunFam" id="3.30.160.380:FF:000001">
    <property type="entry name" value="Endoribonuclease dicer-like 1"/>
    <property type="match status" value="1"/>
</dbReference>
<sequence length="1965" mass="220557">MDDEARVSGKAHLPAKNNARPSSSYWLDPCEDISGDDFIHDFMDFSSATASAATPAPESLGVASHQEDGSLDPCFFGGIDQILDSIKNGGGLPPQHGSNGFDHFPSAIHNNGLLVSASELALPSCLPHNNNRNNNHNNDGPPAAADEDGIKHINIEVQNSSWNGTGNHFGYGADPDYHAGEERCGYSKKTGPGDHRNERRWNHKPLVRKRPRDGDEMDWFHRDRIRRREQHYGSSRKDRDRREARGYWERDKERDEMVFHLGSWEADPNSGCRITAEKSCQSSEGIKKEVEEEPNGKNKLPEEQARQYQLDVLEQAKKKNTIAFLETGAGKTLIAVLLIKSICSDMQRKNKKMLAVFLVPKVPLVYQQAEVIRERTGYQVGHYCGEMGQDFWDARRWQREFETKQVLVMTAQILLNILRHSIIKLEAINLLILDECHHAVKKHPYSLVMSEFYHTTPKEKRPSVFGMTASPVNLKGVSSQVDCAIKIRNLESKLDSIVCTVKDRKELEKHVPMPSEVVVQYDKAASLWSLHEQIKQMELAVEEAAQSSCRRSKWQFMGARDAGAKEELRQVYGVSERTESDGAANLIQKLRAINYALGELGQWCAFKVAQSFLAALQNDERANYQLDVKFQELYLNKVVSLLQCQLSEGAVSEIRSRTGDMDNFKTLGNTASDEIEEGELPGSHVVSGGEHVDVIIGAAVADGKVTPKVQSLIKILLKYQHTDDFRAIVFVERVVTALVLPKVFSELPSLSFIKSASLIGHNNSQEIRTCQMQDTIAKFRDGRVTLLVATSVAEEGLDIRQCNVVIRFDLAKTVLAYIQSRGRARKPGSDYILMVERGNLSHEAFLRNARNSEETLRKEAVERTDISHLKGTSMLGEVTENTVYQVESTGAVVSLNSAVGLIHFYCSQLPSDRYSILRPEFIMQRHEKPGGPTGYSCRLQLPCNAPFEELEGPVCSSMRLAQQAVCLAACKKLHEMGAFTDMLLPDKGSGADLEKVEQNDEGDPLPGTARHREFYPEGVANILQGEWILSGREISEYSKLFHLYMYEVKCINYGSSKDPFLTQVSEFAVLFGNELDAEVLSMSMDLFIARTVITKASLVYRGPLEITEIQLGLLKSFHVRLMSIVLDVDVEPSTTPWDPAKAYLFVPIACNKTTDPVKDVDWDLVERITKTDAWSNPLQRARPDVYLGTNERALGGDRREYGFGKLRHGIAFGLKSHPTYGIRGAVAQFDVVEASGLVPNRSATEVCVQRDLNNGRIMMADSCVRAEDLVGKIITAAHSGKRFFVDSVCYDMTAENSFPRKEGYLGPLEYSSYADYYKQKYGVDLIFKQQPLIRARGVSYCKNLLSPRFEHSEAHENEYDESLDKTYYVFLPPELCFIHPLPGSLVRGAQRLPSIMRRVESMLLAVQLKHIIDHPVPASKILEALTAASCQETFCYERAELLGDAYLKWVVSRFLFLNYPQKHEGQLTRMRQQMVSNMVLYQYALNKGLQSYIQADRFAPSRWAAPGVLPVFDEDTKEAEASLFDPHTPHDECRAVRDHTDNTYEDDEIEDGELESDSSSYRVLSSKTLADVVEALIGVYYVEGGKIAANHVMKWIGIEVDFNLKENEYPIRPSIVSENVLRSINFDVLETALNIKFIDRSLLVEAITHASRPSSGVSCYQRLEFVGDAVLDHLITRHLFFTYTDLPPGRLTDLRAAAVNNENFARVAVKHNLHTHLRHGSSALEKQIRDFVKEVQTELLKPGFNSFGLGDCKAPKVLGDIVESIAGAVFLDSGRDTAVVWKVFQPLLEPMVTPETLPMHPVRELQERCQQQAEGLEYKSTRSGNLATVEVYVDGVQVGLAQNPQKKMAQKLAARNALVTLKEKEKAEAKENDTDDGKKKRNGSQTFTRQTLNDICLRRNWPMPLYRCVHEGGPAHAKRFTFAVCVNTSDRGWTDECVGDPMPSVKKAKDSAAVLLLELLNKWYS</sequence>
<dbReference type="SMART" id="SM00535">
    <property type="entry name" value="RIBOc"/>
    <property type="match status" value="2"/>
</dbReference>
<evidence type="ECO:0000259" key="23">
    <source>
        <dbReference type="PROSITE" id="PS50142"/>
    </source>
</evidence>
<evidence type="ECO:0000259" key="26">
    <source>
        <dbReference type="PROSITE" id="PS51194"/>
    </source>
</evidence>
<evidence type="ECO:0000256" key="18">
    <source>
        <dbReference type="ARBA" id="ARBA00072231"/>
    </source>
</evidence>
<evidence type="ECO:0000256" key="15">
    <source>
        <dbReference type="ARBA" id="ARBA00023211"/>
    </source>
</evidence>
<evidence type="ECO:0000256" key="13">
    <source>
        <dbReference type="ARBA" id="ARBA00022884"/>
    </source>
</evidence>
<dbReference type="EMBL" id="JBJUIK010000001">
    <property type="protein sequence ID" value="KAL3536643.1"/>
    <property type="molecule type" value="Genomic_DNA"/>
</dbReference>
<dbReference type="FunFam" id="1.10.1520.10:FF:000004">
    <property type="entry name" value="Endoribonuclease dicer-like 1"/>
    <property type="match status" value="1"/>
</dbReference>
<dbReference type="Gene3D" id="2.170.260.10">
    <property type="entry name" value="paz domain"/>
    <property type="match status" value="1"/>
</dbReference>
<dbReference type="SMART" id="SM00358">
    <property type="entry name" value="DSRM"/>
    <property type="match status" value="2"/>
</dbReference>
<evidence type="ECO:0000256" key="8">
    <source>
        <dbReference type="ARBA" id="ARBA00022759"/>
    </source>
</evidence>
<dbReference type="PANTHER" id="PTHR14950:SF37">
    <property type="entry name" value="ENDORIBONUCLEASE DICER"/>
    <property type="match status" value="1"/>
</dbReference>
<dbReference type="CDD" id="cd19869">
    <property type="entry name" value="DSRM_DCL_plant"/>
    <property type="match status" value="1"/>
</dbReference>
<evidence type="ECO:0000256" key="19">
    <source>
        <dbReference type="ARBA" id="ARBA00075846"/>
    </source>
</evidence>
<dbReference type="PANTHER" id="PTHR14950">
    <property type="entry name" value="DICER-RELATED"/>
    <property type="match status" value="1"/>
</dbReference>
<dbReference type="PROSITE" id="PS51327">
    <property type="entry name" value="DICER_DSRBF"/>
    <property type="match status" value="1"/>
</dbReference>
<dbReference type="GO" id="GO:0004519">
    <property type="term" value="F:endonuclease activity"/>
    <property type="evidence" value="ECO:0007669"/>
    <property type="project" value="UniProtKB-KW"/>
</dbReference>
<dbReference type="Gene3D" id="3.40.50.300">
    <property type="entry name" value="P-loop containing nucleotide triphosphate hydrolases"/>
    <property type="match status" value="2"/>
</dbReference>
<evidence type="ECO:0000313" key="28">
    <source>
        <dbReference type="EMBL" id="KAL3536643.1"/>
    </source>
</evidence>
<dbReference type="GO" id="GO:0004386">
    <property type="term" value="F:helicase activity"/>
    <property type="evidence" value="ECO:0007669"/>
    <property type="project" value="UniProtKB-KW"/>
</dbReference>
<comment type="subcellular location">
    <subcellularLocation>
        <location evidence="3">Nucleus</location>
    </subcellularLocation>
</comment>
<keyword evidence="13 20" id="KW-0694">RNA-binding</keyword>
<comment type="cofactor">
    <cofactor evidence="2">
        <name>Mg(2+)</name>
        <dbReference type="ChEBI" id="CHEBI:18420"/>
    </cofactor>
</comment>
<dbReference type="PROSITE" id="PS51192">
    <property type="entry name" value="HELICASE_ATP_BIND_1"/>
    <property type="match status" value="1"/>
</dbReference>
<dbReference type="FunFam" id="3.40.50.300:FF:000705">
    <property type="entry name" value="Endoribonuclease dicer-like protein"/>
    <property type="match status" value="1"/>
</dbReference>
<keyword evidence="15" id="KW-0464">Manganese</keyword>
<name>A0ABD3B043_9GENT</name>
<dbReference type="Gene3D" id="3.30.160.20">
    <property type="match status" value="2"/>
</dbReference>
<feature type="region of interest" description="Disordered" evidence="21">
    <location>
        <begin position="1"/>
        <end position="24"/>
    </location>
</feature>
<dbReference type="SUPFAM" id="SSF69065">
    <property type="entry name" value="RNase III domain-like"/>
    <property type="match status" value="2"/>
</dbReference>
<feature type="domain" description="RNase III" evidence="23">
    <location>
        <begin position="1423"/>
        <end position="1585"/>
    </location>
</feature>
<dbReference type="SUPFAM" id="SSF101690">
    <property type="entry name" value="PAZ domain"/>
    <property type="match status" value="1"/>
</dbReference>
<keyword evidence="29" id="KW-1185">Reference proteome</keyword>
<dbReference type="PROSITE" id="PS00517">
    <property type="entry name" value="RNASE_3_1"/>
    <property type="match status" value="1"/>
</dbReference>
<evidence type="ECO:0000256" key="14">
    <source>
        <dbReference type="ARBA" id="ARBA00023158"/>
    </source>
</evidence>
<dbReference type="InterPro" id="IPR011545">
    <property type="entry name" value="DEAD/DEAH_box_helicase_dom"/>
</dbReference>
<evidence type="ECO:0000259" key="24">
    <source>
        <dbReference type="PROSITE" id="PS50821"/>
    </source>
</evidence>
<keyword evidence="14" id="KW-0943">RNA-mediated gene silencing</keyword>
<keyword evidence="11" id="KW-0067">ATP-binding</keyword>
<dbReference type="SUPFAM" id="SSF54768">
    <property type="entry name" value="dsRNA-binding domain-like"/>
    <property type="match status" value="2"/>
</dbReference>
<keyword evidence="4" id="KW-0540">Nuclease</keyword>
<dbReference type="Proteomes" id="UP001630127">
    <property type="component" value="Unassembled WGS sequence"/>
</dbReference>
<evidence type="ECO:0000256" key="10">
    <source>
        <dbReference type="ARBA" id="ARBA00022806"/>
    </source>
</evidence>
<dbReference type="Pfam" id="PF00271">
    <property type="entry name" value="Helicase_C"/>
    <property type="match status" value="1"/>
</dbReference>
<dbReference type="CDD" id="cd00593">
    <property type="entry name" value="RIBOc"/>
    <property type="match status" value="2"/>
</dbReference>
<proteinExistence type="inferred from homology"/>
<dbReference type="CDD" id="cd18034">
    <property type="entry name" value="DEXHc_dicer"/>
    <property type="match status" value="1"/>
</dbReference>
<keyword evidence="6" id="KW-0677">Repeat</keyword>
<dbReference type="Pfam" id="PF00636">
    <property type="entry name" value="Ribonuclease_3"/>
    <property type="match status" value="2"/>
</dbReference>
<dbReference type="FunFam" id="3.30.160.20:FF:000032">
    <property type="entry name" value="endoribonuclease Dicer homolog 1"/>
    <property type="match status" value="1"/>
</dbReference>
<dbReference type="InterPro" id="IPR000999">
    <property type="entry name" value="RNase_III_dom"/>
</dbReference>
<keyword evidence="8" id="KW-0255">Endonuclease</keyword>
<dbReference type="PROSITE" id="PS51194">
    <property type="entry name" value="HELICASE_CTER"/>
    <property type="match status" value="1"/>
</dbReference>
<evidence type="ECO:0000256" key="5">
    <source>
        <dbReference type="ARBA" id="ARBA00022723"/>
    </source>
</evidence>
<keyword evidence="12" id="KW-0460">Magnesium</keyword>
<feature type="domain" description="Helicase C-terminal" evidence="26">
    <location>
        <begin position="711"/>
        <end position="872"/>
    </location>
</feature>
<dbReference type="InterPro" id="IPR027417">
    <property type="entry name" value="P-loop_NTPase"/>
</dbReference>
<comment type="caution">
    <text evidence="28">The sequence shown here is derived from an EMBL/GenBank/DDBJ whole genome shotgun (WGS) entry which is preliminary data.</text>
</comment>
<dbReference type="Pfam" id="PF02170">
    <property type="entry name" value="PAZ"/>
    <property type="match status" value="1"/>
</dbReference>
<dbReference type="SMART" id="SM00949">
    <property type="entry name" value="PAZ"/>
    <property type="match status" value="1"/>
</dbReference>
<evidence type="ECO:0000256" key="4">
    <source>
        <dbReference type="ARBA" id="ARBA00022722"/>
    </source>
</evidence>
<organism evidence="28 29">
    <name type="scientific">Cinchona calisaya</name>
    <dbReference type="NCBI Taxonomy" id="153742"/>
    <lineage>
        <taxon>Eukaryota</taxon>
        <taxon>Viridiplantae</taxon>
        <taxon>Streptophyta</taxon>
        <taxon>Embryophyta</taxon>
        <taxon>Tracheophyta</taxon>
        <taxon>Spermatophyta</taxon>
        <taxon>Magnoliopsida</taxon>
        <taxon>eudicotyledons</taxon>
        <taxon>Gunneridae</taxon>
        <taxon>Pentapetalae</taxon>
        <taxon>asterids</taxon>
        <taxon>lamiids</taxon>
        <taxon>Gentianales</taxon>
        <taxon>Rubiaceae</taxon>
        <taxon>Cinchonoideae</taxon>
        <taxon>Cinchoneae</taxon>
        <taxon>Cinchona</taxon>
    </lineage>
</organism>
<dbReference type="InterPro" id="IPR038248">
    <property type="entry name" value="Dicer_dimer_sf"/>
</dbReference>
<dbReference type="InterPro" id="IPR003100">
    <property type="entry name" value="PAZ_dom"/>
</dbReference>
<dbReference type="GO" id="GO:0010267">
    <property type="term" value="P:ta-siRNA processing"/>
    <property type="evidence" value="ECO:0007669"/>
    <property type="project" value="UniProtKB-ARBA"/>
</dbReference>
<dbReference type="HAMAP" id="MF_00104">
    <property type="entry name" value="RNase_III"/>
    <property type="match status" value="1"/>
</dbReference>
<feature type="compositionally biased region" description="Low complexity" evidence="21">
    <location>
        <begin position="128"/>
        <end position="138"/>
    </location>
</feature>
<feature type="domain" description="Helicase ATP-binding" evidence="25">
    <location>
        <begin position="312"/>
        <end position="489"/>
    </location>
</feature>
<evidence type="ECO:0000256" key="12">
    <source>
        <dbReference type="ARBA" id="ARBA00022842"/>
    </source>
</evidence>
<dbReference type="PROSITE" id="PS50821">
    <property type="entry name" value="PAZ"/>
    <property type="match status" value="1"/>
</dbReference>
<keyword evidence="10" id="KW-0347">Helicase</keyword>
<dbReference type="InterPro" id="IPR036389">
    <property type="entry name" value="RNase_III_sf"/>
</dbReference>
<evidence type="ECO:0000256" key="17">
    <source>
        <dbReference type="ARBA" id="ARBA00035116"/>
    </source>
</evidence>
<evidence type="ECO:0000256" key="3">
    <source>
        <dbReference type="ARBA" id="ARBA00004123"/>
    </source>
</evidence>
<dbReference type="FunFam" id="2.170.260.10:FF:000005">
    <property type="entry name" value="Endoribonuclease Dicer 1"/>
    <property type="match status" value="1"/>
</dbReference>
<dbReference type="SMART" id="SM00487">
    <property type="entry name" value="DEXDc"/>
    <property type="match status" value="1"/>
</dbReference>
<dbReference type="InterPro" id="IPR014001">
    <property type="entry name" value="Helicase_ATP-bd"/>
</dbReference>
<dbReference type="GO" id="GO:0005634">
    <property type="term" value="C:nucleus"/>
    <property type="evidence" value="ECO:0007669"/>
    <property type="project" value="UniProtKB-SubCell"/>
</dbReference>
<comment type="cofactor">
    <cofactor evidence="1">
        <name>Mn(2+)</name>
        <dbReference type="ChEBI" id="CHEBI:29035"/>
    </cofactor>
</comment>
<comment type="similarity">
    <text evidence="17 20">Belongs to the helicase family. Dicer subfamily.</text>
</comment>
<accession>A0ABD3B043</accession>
<dbReference type="Pfam" id="PF00035">
    <property type="entry name" value="dsrm"/>
    <property type="match status" value="1"/>
</dbReference>
<dbReference type="PROSITE" id="PS50142">
    <property type="entry name" value="RNASE_3_2"/>
    <property type="match status" value="2"/>
</dbReference>
<evidence type="ECO:0000256" key="6">
    <source>
        <dbReference type="ARBA" id="ARBA00022737"/>
    </source>
</evidence>
<dbReference type="InterPro" id="IPR014720">
    <property type="entry name" value="dsRBD_dom"/>
</dbReference>
<dbReference type="InterPro" id="IPR036085">
    <property type="entry name" value="PAZ_dom_sf"/>
</dbReference>
<dbReference type="Gene3D" id="3.30.160.380">
    <property type="entry name" value="Dicer dimerisation domain"/>
    <property type="match status" value="1"/>
</dbReference>
<feature type="domain" description="Dicer dsRNA-binding fold" evidence="27">
    <location>
        <begin position="898"/>
        <end position="993"/>
    </location>
</feature>
<evidence type="ECO:0000259" key="25">
    <source>
        <dbReference type="PROSITE" id="PS51192"/>
    </source>
</evidence>
<evidence type="ECO:0000259" key="22">
    <source>
        <dbReference type="PROSITE" id="PS50137"/>
    </source>
</evidence>
<evidence type="ECO:0000256" key="7">
    <source>
        <dbReference type="ARBA" id="ARBA00022741"/>
    </source>
</evidence>
<gene>
    <name evidence="28" type="ORF">ACH5RR_000009</name>
</gene>
<dbReference type="Gene3D" id="1.10.1520.10">
    <property type="entry name" value="Ribonuclease III domain"/>
    <property type="match status" value="2"/>
</dbReference>
<keyword evidence="9" id="KW-0378">Hydrolase</keyword>
<keyword evidence="16" id="KW-0539">Nucleus</keyword>
<dbReference type="GO" id="GO:0003723">
    <property type="term" value="F:RNA binding"/>
    <property type="evidence" value="ECO:0007669"/>
    <property type="project" value="UniProtKB-UniRule"/>
</dbReference>
<dbReference type="GO" id="GO:0046872">
    <property type="term" value="F:metal ion binding"/>
    <property type="evidence" value="ECO:0007669"/>
    <property type="project" value="UniProtKB-KW"/>
</dbReference>
<evidence type="ECO:0000256" key="21">
    <source>
        <dbReference type="SAM" id="MobiDB-lite"/>
    </source>
</evidence>
<dbReference type="GO" id="GO:0005524">
    <property type="term" value="F:ATP binding"/>
    <property type="evidence" value="ECO:0007669"/>
    <property type="project" value="UniProtKB-KW"/>
</dbReference>
<protein>
    <recommendedName>
        <fullName evidence="18">Endoribonuclease Dicer homolog 1</fullName>
    </recommendedName>
    <alternativeName>
        <fullName evidence="19">Dicer-like protein 1</fullName>
    </alternativeName>
</protein>
<reference evidence="28 29" key="1">
    <citation type="submission" date="2024-11" db="EMBL/GenBank/DDBJ databases">
        <title>A near-complete genome assembly of Cinchona calisaya.</title>
        <authorList>
            <person name="Lian D.C."/>
            <person name="Zhao X.W."/>
            <person name="Wei L."/>
        </authorList>
    </citation>
    <scope>NUCLEOTIDE SEQUENCE [LARGE SCALE GENOMIC DNA]</scope>
    <source>
        <tissue evidence="28">Nenye</tissue>
    </source>
</reference>